<evidence type="ECO:0000256" key="3">
    <source>
        <dbReference type="ARBA" id="ARBA00022475"/>
    </source>
</evidence>
<name>A0ABP8TER2_9ACTN</name>
<feature type="transmembrane region" description="Helical" evidence="7">
    <location>
        <begin position="12"/>
        <end position="38"/>
    </location>
</feature>
<reference evidence="9" key="1">
    <citation type="journal article" date="2019" name="Int. J. Syst. Evol. Microbiol.">
        <title>The Global Catalogue of Microorganisms (GCM) 10K type strain sequencing project: providing services to taxonomists for standard genome sequencing and annotation.</title>
        <authorList>
            <consortium name="The Broad Institute Genomics Platform"/>
            <consortium name="The Broad Institute Genome Sequencing Center for Infectious Disease"/>
            <person name="Wu L."/>
            <person name="Ma J."/>
        </authorList>
    </citation>
    <scope>NUCLEOTIDE SEQUENCE [LARGE SCALE GENOMIC DNA]</scope>
    <source>
        <strain evidence="9">JCM 17938</strain>
    </source>
</reference>
<dbReference type="Proteomes" id="UP001500212">
    <property type="component" value="Unassembled WGS sequence"/>
</dbReference>
<keyword evidence="5 7" id="KW-1133">Transmembrane helix</keyword>
<keyword evidence="6 7" id="KW-0472">Membrane</keyword>
<evidence type="ECO:0000313" key="9">
    <source>
        <dbReference type="Proteomes" id="UP001500212"/>
    </source>
</evidence>
<dbReference type="EMBL" id="BAABHJ010000003">
    <property type="protein sequence ID" value="GAA4604258.1"/>
    <property type="molecule type" value="Genomic_DNA"/>
</dbReference>
<sequence length="154" mass="16285">MDALDRARPYVLSLYRIVVAVLFGCHGAASLFGVLGGAPGRGTAVPVGVWPFWWAALIEFGGGILLLVGLGSRGTALLCSGTMAYAYFVVHQPRSLFPIQNAGEPAILFCWAFLLLAVFGPGAWALDSVVLRSSAVTGHGHAGAIAHRRSRPRR</sequence>
<comment type="caution">
    <text evidence="8">The sequence shown here is derived from an EMBL/GenBank/DDBJ whole genome shotgun (WGS) entry which is preliminary data.</text>
</comment>
<gene>
    <name evidence="8" type="ORF">GCM10023195_14460</name>
</gene>
<proteinExistence type="inferred from homology"/>
<dbReference type="RefSeq" id="WP_345350251.1">
    <property type="nucleotide sequence ID" value="NZ_BAABHJ010000003.1"/>
</dbReference>
<organism evidence="8 9">
    <name type="scientific">Actinoallomurus liliacearum</name>
    <dbReference type="NCBI Taxonomy" id="1080073"/>
    <lineage>
        <taxon>Bacteria</taxon>
        <taxon>Bacillati</taxon>
        <taxon>Actinomycetota</taxon>
        <taxon>Actinomycetes</taxon>
        <taxon>Streptosporangiales</taxon>
        <taxon>Thermomonosporaceae</taxon>
        <taxon>Actinoallomurus</taxon>
    </lineage>
</organism>
<comment type="subcellular location">
    <subcellularLocation>
        <location evidence="1">Cell membrane</location>
        <topology evidence="1">Multi-pass membrane protein</topology>
    </subcellularLocation>
</comment>
<dbReference type="PANTHER" id="PTHR33452:SF4">
    <property type="entry name" value="BLL4328 PROTEIN"/>
    <property type="match status" value="1"/>
</dbReference>
<evidence type="ECO:0000256" key="2">
    <source>
        <dbReference type="ARBA" id="ARBA00006679"/>
    </source>
</evidence>
<dbReference type="Pfam" id="PF07681">
    <property type="entry name" value="DoxX"/>
    <property type="match status" value="1"/>
</dbReference>
<feature type="transmembrane region" description="Helical" evidence="7">
    <location>
        <begin position="50"/>
        <end position="68"/>
    </location>
</feature>
<evidence type="ECO:0000256" key="1">
    <source>
        <dbReference type="ARBA" id="ARBA00004651"/>
    </source>
</evidence>
<dbReference type="InterPro" id="IPR051907">
    <property type="entry name" value="DoxX-like_oxidoreductase"/>
</dbReference>
<protein>
    <submittedName>
        <fullName evidence="8">DoxX family protein</fullName>
    </submittedName>
</protein>
<evidence type="ECO:0000256" key="4">
    <source>
        <dbReference type="ARBA" id="ARBA00022692"/>
    </source>
</evidence>
<evidence type="ECO:0000256" key="7">
    <source>
        <dbReference type="SAM" id="Phobius"/>
    </source>
</evidence>
<keyword evidence="4 7" id="KW-0812">Transmembrane</keyword>
<evidence type="ECO:0000256" key="6">
    <source>
        <dbReference type="ARBA" id="ARBA00023136"/>
    </source>
</evidence>
<dbReference type="InterPro" id="IPR032808">
    <property type="entry name" value="DoxX"/>
</dbReference>
<keyword evidence="3" id="KW-1003">Cell membrane</keyword>
<accession>A0ABP8TER2</accession>
<dbReference type="PANTHER" id="PTHR33452">
    <property type="entry name" value="OXIDOREDUCTASE CATD-RELATED"/>
    <property type="match status" value="1"/>
</dbReference>
<evidence type="ECO:0000313" key="8">
    <source>
        <dbReference type="EMBL" id="GAA4604258.1"/>
    </source>
</evidence>
<comment type="similarity">
    <text evidence="2">Belongs to the DoxX family.</text>
</comment>
<evidence type="ECO:0000256" key="5">
    <source>
        <dbReference type="ARBA" id="ARBA00022989"/>
    </source>
</evidence>
<keyword evidence="9" id="KW-1185">Reference proteome</keyword>
<feature type="transmembrane region" description="Helical" evidence="7">
    <location>
        <begin position="106"/>
        <end position="126"/>
    </location>
</feature>